<dbReference type="SUPFAM" id="SSF52949">
    <property type="entry name" value="Macro domain-like"/>
    <property type="match status" value="1"/>
</dbReference>
<dbReference type="Pfam" id="PF01661">
    <property type="entry name" value="Macro"/>
    <property type="match status" value="1"/>
</dbReference>
<feature type="domain" description="Macro" evidence="1">
    <location>
        <begin position="1"/>
        <end position="171"/>
    </location>
</feature>
<dbReference type="AlphaFoldDB" id="A0A939B927"/>
<dbReference type="PANTHER" id="PTHR11106">
    <property type="entry name" value="GANGLIOSIDE INDUCED DIFFERENTIATION ASSOCIATED PROTEIN 2-RELATED"/>
    <property type="match status" value="1"/>
</dbReference>
<dbReference type="Gene3D" id="3.40.220.10">
    <property type="entry name" value="Leucine Aminopeptidase, subunit E, domain 1"/>
    <property type="match status" value="1"/>
</dbReference>
<name>A0A939B927_9BIFI</name>
<dbReference type="PROSITE" id="PS51154">
    <property type="entry name" value="MACRO"/>
    <property type="match status" value="1"/>
</dbReference>
<evidence type="ECO:0000313" key="2">
    <source>
        <dbReference type="EMBL" id="MBM6699019.1"/>
    </source>
</evidence>
<proteinExistence type="predicted"/>
<dbReference type="SMART" id="SM00506">
    <property type="entry name" value="A1pp"/>
    <property type="match status" value="1"/>
</dbReference>
<sequence length="176" mass="18410">MPMSIIQGDITTMRVDAIVNAANPQLKQGGGVCGAIFRTAGASRLQRACDALAPVPVGKAVITDGFGLPARYIIHTPGPVWRGGTHGEAQQLASCYQSSLELAAAHGCASVAFPLISAGIYGFPAGEAIRIALEQIEVFLAQPGHGTMDVSLVLFDAATHRLALRVHDDLRPSCRP</sequence>
<dbReference type="EMBL" id="JACLYU010000002">
    <property type="protein sequence ID" value="MBM6699019.1"/>
    <property type="molecule type" value="Genomic_DNA"/>
</dbReference>
<comment type="caution">
    <text evidence="2">The sequence shown here is derived from an EMBL/GenBank/DDBJ whole genome shotgun (WGS) entry which is preliminary data.</text>
</comment>
<reference evidence="2" key="2">
    <citation type="journal article" date="2021" name="Sci. Rep.">
        <title>The distribution of antibiotic resistance genes in chicken gut microbiota commensals.</title>
        <authorList>
            <person name="Juricova H."/>
            <person name="Matiasovicova J."/>
            <person name="Kubasova T."/>
            <person name="Cejkova D."/>
            <person name="Rychlik I."/>
        </authorList>
    </citation>
    <scope>NUCLEOTIDE SEQUENCE</scope>
    <source>
        <strain evidence="2">An836</strain>
    </source>
</reference>
<evidence type="ECO:0000313" key="3">
    <source>
        <dbReference type="Proteomes" id="UP000718821"/>
    </source>
</evidence>
<keyword evidence="3" id="KW-1185">Reference proteome</keyword>
<organism evidence="2 3">
    <name type="scientific">Bifidobacterium pullorum subsp. saeculare</name>
    <dbReference type="NCBI Taxonomy" id="78257"/>
    <lineage>
        <taxon>Bacteria</taxon>
        <taxon>Bacillati</taxon>
        <taxon>Actinomycetota</taxon>
        <taxon>Actinomycetes</taxon>
        <taxon>Bifidobacteriales</taxon>
        <taxon>Bifidobacteriaceae</taxon>
        <taxon>Bifidobacterium</taxon>
    </lineage>
</organism>
<accession>A0A939B927</accession>
<evidence type="ECO:0000259" key="1">
    <source>
        <dbReference type="PROSITE" id="PS51154"/>
    </source>
</evidence>
<dbReference type="Proteomes" id="UP000718821">
    <property type="component" value="Unassembled WGS sequence"/>
</dbReference>
<dbReference type="InterPro" id="IPR002589">
    <property type="entry name" value="Macro_dom"/>
</dbReference>
<reference evidence="2" key="1">
    <citation type="submission" date="2020-08" db="EMBL/GenBank/DDBJ databases">
        <authorList>
            <person name="Cejkova D."/>
            <person name="Kubasova T."/>
            <person name="Jahodarova E."/>
            <person name="Rychlik I."/>
        </authorList>
    </citation>
    <scope>NUCLEOTIDE SEQUENCE</scope>
    <source>
        <strain evidence="2">An836</strain>
    </source>
</reference>
<protein>
    <submittedName>
        <fullName evidence="2">Macro domain-containing protein</fullName>
    </submittedName>
</protein>
<gene>
    <name evidence="2" type="ORF">H7U32_01485</name>
</gene>
<dbReference type="PANTHER" id="PTHR11106:SF27">
    <property type="entry name" value="MACRO DOMAIN-CONTAINING PROTEIN"/>
    <property type="match status" value="1"/>
</dbReference>
<dbReference type="InterPro" id="IPR043472">
    <property type="entry name" value="Macro_dom-like"/>
</dbReference>
<dbReference type="CDD" id="cd02908">
    <property type="entry name" value="Macro_OAADPr_deacetylase"/>
    <property type="match status" value="1"/>
</dbReference>